<dbReference type="Proteomes" id="UP000008744">
    <property type="component" value="Unassembled WGS sequence"/>
</dbReference>
<feature type="region of interest" description="Disordered" evidence="1">
    <location>
        <begin position="78"/>
        <end position="149"/>
    </location>
</feature>
<dbReference type="SMR" id="B4HCP5"/>
<evidence type="ECO:0000256" key="1">
    <source>
        <dbReference type="SAM" id="MobiDB-lite"/>
    </source>
</evidence>
<accession>B4HCP5</accession>
<name>B4HCP5_DROPE</name>
<feature type="region of interest" description="Disordered" evidence="1">
    <location>
        <begin position="1"/>
        <end position="20"/>
    </location>
</feature>
<keyword evidence="3" id="KW-1185">Reference proteome</keyword>
<sequence>MFKSGPDGKEKERPHSDPLELLKNLGTRANELVKRMNDQRHVDNVMKDLALRVITLQALVVNNFEKVHTRTIATSTIGTQTAAKLPHTGSKRLRESPQMAAEPTKRQRGTKLQQASTQLKPQAQSQEELTPSGTVDHGATPAAKKQLNW</sequence>
<protein>
    <submittedName>
        <fullName evidence="2">GL18356</fullName>
    </submittedName>
</protein>
<reference evidence="2 3" key="1">
    <citation type="journal article" date="2007" name="Nature">
        <title>Evolution of genes and genomes on the Drosophila phylogeny.</title>
        <authorList>
            <consortium name="Drosophila 12 Genomes Consortium"/>
            <person name="Clark A.G."/>
            <person name="Eisen M.B."/>
            <person name="Smith D.R."/>
            <person name="Bergman C.M."/>
            <person name="Oliver B."/>
            <person name="Markow T.A."/>
            <person name="Kaufman T.C."/>
            <person name="Kellis M."/>
            <person name="Gelbart W."/>
            <person name="Iyer V.N."/>
            <person name="Pollard D.A."/>
            <person name="Sackton T.B."/>
            <person name="Larracuente A.M."/>
            <person name="Singh N.D."/>
            <person name="Abad J.P."/>
            <person name="Abt D.N."/>
            <person name="Adryan B."/>
            <person name="Aguade M."/>
            <person name="Akashi H."/>
            <person name="Anderson W.W."/>
            <person name="Aquadro C.F."/>
            <person name="Ardell D.H."/>
            <person name="Arguello R."/>
            <person name="Artieri C.G."/>
            <person name="Barbash D.A."/>
            <person name="Barker D."/>
            <person name="Barsanti P."/>
            <person name="Batterham P."/>
            <person name="Batzoglou S."/>
            <person name="Begun D."/>
            <person name="Bhutkar A."/>
            <person name="Blanco E."/>
            <person name="Bosak S.A."/>
            <person name="Bradley R.K."/>
            <person name="Brand A.D."/>
            <person name="Brent M.R."/>
            <person name="Brooks A.N."/>
            <person name="Brown R.H."/>
            <person name="Butlin R.K."/>
            <person name="Caggese C."/>
            <person name="Calvi B.R."/>
            <person name="Bernardo de Carvalho A."/>
            <person name="Caspi A."/>
            <person name="Castrezana S."/>
            <person name="Celniker S.E."/>
            <person name="Chang J.L."/>
            <person name="Chapple C."/>
            <person name="Chatterji S."/>
            <person name="Chinwalla A."/>
            <person name="Civetta A."/>
            <person name="Clifton S.W."/>
            <person name="Comeron J.M."/>
            <person name="Costello J.C."/>
            <person name="Coyne J.A."/>
            <person name="Daub J."/>
            <person name="David R.G."/>
            <person name="Delcher A.L."/>
            <person name="Delehaunty K."/>
            <person name="Do C.B."/>
            <person name="Ebling H."/>
            <person name="Edwards K."/>
            <person name="Eickbush T."/>
            <person name="Evans J.D."/>
            <person name="Filipski A."/>
            <person name="Findeiss S."/>
            <person name="Freyhult E."/>
            <person name="Fulton L."/>
            <person name="Fulton R."/>
            <person name="Garcia A.C."/>
            <person name="Gardiner A."/>
            <person name="Garfield D.A."/>
            <person name="Garvin B.E."/>
            <person name="Gibson G."/>
            <person name="Gilbert D."/>
            <person name="Gnerre S."/>
            <person name="Godfrey J."/>
            <person name="Good R."/>
            <person name="Gotea V."/>
            <person name="Gravely B."/>
            <person name="Greenberg A.J."/>
            <person name="Griffiths-Jones S."/>
            <person name="Gross S."/>
            <person name="Guigo R."/>
            <person name="Gustafson E.A."/>
            <person name="Haerty W."/>
            <person name="Hahn M.W."/>
            <person name="Halligan D.L."/>
            <person name="Halpern A.L."/>
            <person name="Halter G.M."/>
            <person name="Han M.V."/>
            <person name="Heger A."/>
            <person name="Hillier L."/>
            <person name="Hinrichs A.S."/>
            <person name="Holmes I."/>
            <person name="Hoskins R.A."/>
            <person name="Hubisz M.J."/>
            <person name="Hultmark D."/>
            <person name="Huntley M.A."/>
            <person name="Jaffe D.B."/>
            <person name="Jagadeeshan S."/>
            <person name="Jeck W.R."/>
            <person name="Johnson J."/>
            <person name="Jones C.D."/>
            <person name="Jordan W.C."/>
            <person name="Karpen G.H."/>
            <person name="Kataoka E."/>
            <person name="Keightley P.D."/>
            <person name="Kheradpour P."/>
            <person name="Kirkness E.F."/>
            <person name="Koerich L.B."/>
            <person name="Kristiansen K."/>
            <person name="Kudrna D."/>
            <person name="Kulathinal R.J."/>
            <person name="Kumar S."/>
            <person name="Kwok R."/>
            <person name="Lander E."/>
            <person name="Langley C.H."/>
            <person name="Lapoint R."/>
            <person name="Lazzaro B.P."/>
            <person name="Lee S.J."/>
            <person name="Levesque L."/>
            <person name="Li R."/>
            <person name="Lin C.F."/>
            <person name="Lin M.F."/>
            <person name="Lindblad-Toh K."/>
            <person name="Llopart A."/>
            <person name="Long M."/>
            <person name="Low L."/>
            <person name="Lozovsky E."/>
            <person name="Lu J."/>
            <person name="Luo M."/>
            <person name="Machado C.A."/>
            <person name="Makalowski W."/>
            <person name="Marzo M."/>
            <person name="Matsuda M."/>
            <person name="Matzkin L."/>
            <person name="McAllister B."/>
            <person name="McBride C.S."/>
            <person name="McKernan B."/>
            <person name="McKernan K."/>
            <person name="Mendez-Lago M."/>
            <person name="Minx P."/>
            <person name="Mollenhauer M.U."/>
            <person name="Montooth K."/>
            <person name="Mount S.M."/>
            <person name="Mu X."/>
            <person name="Myers E."/>
            <person name="Negre B."/>
            <person name="Newfeld S."/>
            <person name="Nielsen R."/>
            <person name="Noor M.A."/>
            <person name="O'Grady P."/>
            <person name="Pachter L."/>
            <person name="Papaceit M."/>
            <person name="Parisi M.J."/>
            <person name="Parisi M."/>
            <person name="Parts L."/>
            <person name="Pedersen J.S."/>
            <person name="Pesole G."/>
            <person name="Phillippy A.M."/>
            <person name="Ponting C.P."/>
            <person name="Pop M."/>
            <person name="Porcelli D."/>
            <person name="Powell J.R."/>
            <person name="Prohaska S."/>
            <person name="Pruitt K."/>
            <person name="Puig M."/>
            <person name="Quesneville H."/>
            <person name="Ram K.R."/>
            <person name="Rand D."/>
            <person name="Rasmussen M.D."/>
            <person name="Reed L.K."/>
            <person name="Reenan R."/>
            <person name="Reily A."/>
            <person name="Remington K.A."/>
            <person name="Rieger T.T."/>
            <person name="Ritchie M.G."/>
            <person name="Robin C."/>
            <person name="Rogers Y.H."/>
            <person name="Rohde C."/>
            <person name="Rozas J."/>
            <person name="Rubenfield M.J."/>
            <person name="Ruiz A."/>
            <person name="Russo S."/>
            <person name="Salzberg S.L."/>
            <person name="Sanchez-Gracia A."/>
            <person name="Saranga D.J."/>
            <person name="Sato H."/>
            <person name="Schaeffer S.W."/>
            <person name="Schatz M.C."/>
            <person name="Schlenke T."/>
            <person name="Schwartz R."/>
            <person name="Segarra C."/>
            <person name="Singh R.S."/>
            <person name="Sirot L."/>
            <person name="Sirota M."/>
            <person name="Sisneros N.B."/>
            <person name="Smith C.D."/>
            <person name="Smith T.F."/>
            <person name="Spieth J."/>
            <person name="Stage D.E."/>
            <person name="Stark A."/>
            <person name="Stephan W."/>
            <person name="Strausberg R.L."/>
            <person name="Strempel S."/>
            <person name="Sturgill D."/>
            <person name="Sutton G."/>
            <person name="Sutton G.G."/>
            <person name="Tao W."/>
            <person name="Teichmann S."/>
            <person name="Tobari Y.N."/>
            <person name="Tomimura Y."/>
            <person name="Tsolas J.M."/>
            <person name="Valente V.L."/>
            <person name="Venter E."/>
            <person name="Venter J.C."/>
            <person name="Vicario S."/>
            <person name="Vieira F.G."/>
            <person name="Vilella A.J."/>
            <person name="Villasante A."/>
            <person name="Walenz B."/>
            <person name="Wang J."/>
            <person name="Wasserman M."/>
            <person name="Watts T."/>
            <person name="Wilson D."/>
            <person name="Wilson R.K."/>
            <person name="Wing R.A."/>
            <person name="Wolfner M.F."/>
            <person name="Wong A."/>
            <person name="Wong G.K."/>
            <person name="Wu C.I."/>
            <person name="Wu G."/>
            <person name="Yamamoto D."/>
            <person name="Yang H.P."/>
            <person name="Yang S.P."/>
            <person name="Yorke J.A."/>
            <person name="Yoshida K."/>
            <person name="Zdobnov E."/>
            <person name="Zhang P."/>
            <person name="Zhang Y."/>
            <person name="Zimin A.V."/>
            <person name="Baldwin J."/>
            <person name="Abdouelleil A."/>
            <person name="Abdulkadir J."/>
            <person name="Abebe A."/>
            <person name="Abera B."/>
            <person name="Abreu J."/>
            <person name="Acer S.C."/>
            <person name="Aftuck L."/>
            <person name="Alexander A."/>
            <person name="An P."/>
            <person name="Anderson E."/>
            <person name="Anderson S."/>
            <person name="Arachi H."/>
            <person name="Azer M."/>
            <person name="Bachantsang P."/>
            <person name="Barry A."/>
            <person name="Bayul T."/>
            <person name="Berlin A."/>
            <person name="Bessette D."/>
            <person name="Bloom T."/>
            <person name="Blye J."/>
            <person name="Boguslavskiy L."/>
            <person name="Bonnet C."/>
            <person name="Boukhgalter B."/>
            <person name="Bourzgui I."/>
            <person name="Brown A."/>
            <person name="Cahill P."/>
            <person name="Channer S."/>
            <person name="Cheshatsang Y."/>
            <person name="Chuda L."/>
            <person name="Citroen M."/>
            <person name="Collymore A."/>
            <person name="Cooke P."/>
            <person name="Costello M."/>
            <person name="D'Aco K."/>
            <person name="Daza R."/>
            <person name="De Haan G."/>
            <person name="DeGray S."/>
            <person name="DeMaso C."/>
            <person name="Dhargay N."/>
            <person name="Dooley K."/>
            <person name="Dooley E."/>
            <person name="Doricent M."/>
            <person name="Dorje P."/>
            <person name="Dorjee K."/>
            <person name="Dupes A."/>
            <person name="Elong R."/>
            <person name="Falk J."/>
            <person name="Farina A."/>
            <person name="Faro S."/>
            <person name="Ferguson D."/>
            <person name="Fisher S."/>
            <person name="Foley C.D."/>
            <person name="Franke A."/>
            <person name="Friedrich D."/>
            <person name="Gadbois L."/>
            <person name="Gearin G."/>
            <person name="Gearin C.R."/>
            <person name="Giannoukos G."/>
            <person name="Goode T."/>
            <person name="Graham J."/>
            <person name="Grandbois E."/>
            <person name="Grewal S."/>
            <person name="Gyaltsen K."/>
            <person name="Hafez N."/>
            <person name="Hagos B."/>
            <person name="Hall J."/>
            <person name="Henson C."/>
            <person name="Hollinger A."/>
            <person name="Honan T."/>
            <person name="Huard M.D."/>
            <person name="Hughes L."/>
            <person name="Hurhula B."/>
            <person name="Husby M.E."/>
            <person name="Kamat A."/>
            <person name="Kanga B."/>
            <person name="Kashin S."/>
            <person name="Khazanovich D."/>
            <person name="Kisner P."/>
            <person name="Lance K."/>
            <person name="Lara M."/>
            <person name="Lee W."/>
            <person name="Lennon N."/>
            <person name="Letendre F."/>
            <person name="LeVine R."/>
            <person name="Lipovsky A."/>
            <person name="Liu X."/>
            <person name="Liu J."/>
            <person name="Liu S."/>
            <person name="Lokyitsang T."/>
            <person name="Lokyitsang Y."/>
            <person name="Lubonja R."/>
            <person name="Lui A."/>
            <person name="MacDonald P."/>
            <person name="Magnisalis V."/>
            <person name="Maru K."/>
            <person name="Matthews C."/>
            <person name="McCusker W."/>
            <person name="McDonough S."/>
            <person name="Mehta T."/>
            <person name="Meldrim J."/>
            <person name="Meneus L."/>
            <person name="Mihai O."/>
            <person name="Mihalev A."/>
            <person name="Mihova T."/>
            <person name="Mittelman R."/>
            <person name="Mlenga V."/>
            <person name="Montmayeur A."/>
            <person name="Mulrain L."/>
            <person name="Navidi A."/>
            <person name="Naylor J."/>
            <person name="Negash T."/>
            <person name="Nguyen T."/>
            <person name="Nguyen N."/>
            <person name="Nicol R."/>
            <person name="Norbu C."/>
            <person name="Norbu N."/>
            <person name="Novod N."/>
            <person name="O'Neill B."/>
            <person name="Osman S."/>
            <person name="Markiewicz E."/>
            <person name="Oyono O.L."/>
            <person name="Patti C."/>
            <person name="Phunkhang P."/>
            <person name="Pierre F."/>
            <person name="Priest M."/>
            <person name="Raghuraman S."/>
            <person name="Rege F."/>
            <person name="Reyes R."/>
            <person name="Rise C."/>
            <person name="Rogov P."/>
            <person name="Ross K."/>
            <person name="Ryan E."/>
            <person name="Settipalli S."/>
            <person name="Shea T."/>
            <person name="Sherpa N."/>
            <person name="Shi L."/>
            <person name="Shih D."/>
            <person name="Sparrow T."/>
            <person name="Spaulding J."/>
            <person name="Stalker J."/>
            <person name="Stange-Thomann N."/>
            <person name="Stavropoulos S."/>
            <person name="Stone C."/>
            <person name="Strader C."/>
            <person name="Tesfaye S."/>
            <person name="Thomson T."/>
            <person name="Thoulutsang Y."/>
            <person name="Thoulutsang D."/>
            <person name="Topham K."/>
            <person name="Topping I."/>
            <person name="Tsamla T."/>
            <person name="Vassiliev H."/>
            <person name="Vo A."/>
            <person name="Wangchuk T."/>
            <person name="Wangdi T."/>
            <person name="Weiand M."/>
            <person name="Wilkinson J."/>
            <person name="Wilson A."/>
            <person name="Yadav S."/>
            <person name="Young G."/>
            <person name="Yu Q."/>
            <person name="Zembek L."/>
            <person name="Zhong D."/>
            <person name="Zimmer A."/>
            <person name="Zwirko Z."/>
            <person name="Jaffe D.B."/>
            <person name="Alvarez P."/>
            <person name="Brockman W."/>
            <person name="Butler J."/>
            <person name="Chin C."/>
            <person name="Gnerre S."/>
            <person name="Grabherr M."/>
            <person name="Kleber M."/>
            <person name="Mauceli E."/>
            <person name="MacCallum I."/>
        </authorList>
    </citation>
    <scope>NUCLEOTIDE SEQUENCE [LARGE SCALE GENOMIC DNA]</scope>
    <source>
        <strain evidence="3">MSH-3 / Tucson 14011-0111.49</strain>
    </source>
</reference>
<evidence type="ECO:0000313" key="2">
    <source>
        <dbReference type="EMBL" id="EDW29377.1"/>
    </source>
</evidence>
<dbReference type="HOGENOM" id="CLU_1751608_0_0_1"/>
<dbReference type="PhylomeDB" id="B4HCP5"/>
<evidence type="ECO:0000313" key="3">
    <source>
        <dbReference type="Proteomes" id="UP000008744"/>
    </source>
</evidence>
<dbReference type="OMA" id="MFKSGPD"/>
<dbReference type="AlphaFoldDB" id="B4HCP5"/>
<organism evidence="3">
    <name type="scientific">Drosophila persimilis</name>
    <name type="common">Fruit fly</name>
    <dbReference type="NCBI Taxonomy" id="7234"/>
    <lineage>
        <taxon>Eukaryota</taxon>
        <taxon>Metazoa</taxon>
        <taxon>Ecdysozoa</taxon>
        <taxon>Arthropoda</taxon>
        <taxon>Hexapoda</taxon>
        <taxon>Insecta</taxon>
        <taxon>Pterygota</taxon>
        <taxon>Neoptera</taxon>
        <taxon>Endopterygota</taxon>
        <taxon>Diptera</taxon>
        <taxon>Brachycera</taxon>
        <taxon>Muscomorpha</taxon>
        <taxon>Ephydroidea</taxon>
        <taxon>Drosophilidae</taxon>
        <taxon>Drosophila</taxon>
        <taxon>Sophophora</taxon>
    </lineage>
</organism>
<dbReference type="EMBL" id="CH479380">
    <property type="protein sequence ID" value="EDW29377.1"/>
    <property type="molecule type" value="Genomic_DNA"/>
</dbReference>
<feature type="compositionally biased region" description="Polar residues" evidence="1">
    <location>
        <begin position="110"/>
        <end position="133"/>
    </location>
</feature>
<gene>
    <name evidence="2" type="primary">Dper\GL18356</name>
    <name evidence="2" type="ORF">Dper_GL18356</name>
</gene>
<proteinExistence type="predicted"/>